<gene>
    <name evidence="1" type="ORF">ACEG17_06055</name>
</gene>
<reference evidence="1 2" key="1">
    <citation type="submission" date="2024-07" db="EMBL/GenBank/DDBJ databases">
        <authorList>
            <person name="Li X.-J."/>
            <person name="Wang X."/>
        </authorList>
    </citation>
    <scope>NUCLEOTIDE SEQUENCE [LARGE SCALE GENOMIC DNA]</scope>
    <source>
        <strain evidence="1 2">DSM 23441</strain>
    </source>
</reference>
<dbReference type="EMBL" id="JBGORW010000006">
    <property type="protein sequence ID" value="MFA3799748.1"/>
    <property type="molecule type" value="Genomic_DNA"/>
</dbReference>
<name>A0ABV4S674_9FUSO</name>
<evidence type="ECO:0000313" key="1">
    <source>
        <dbReference type="EMBL" id="MFA3799748.1"/>
    </source>
</evidence>
<dbReference type="Proteomes" id="UP001571581">
    <property type="component" value="Unassembled WGS sequence"/>
</dbReference>
<dbReference type="RefSeq" id="WP_372582966.1">
    <property type="nucleotide sequence ID" value="NZ_JBGORW010000006.1"/>
</dbReference>
<evidence type="ECO:0000313" key="2">
    <source>
        <dbReference type="Proteomes" id="UP001571581"/>
    </source>
</evidence>
<sequence>MYGCIKFKKETGYLLSRTRKRKFKMLDPEKLDEYMKNPKNTDKCIREIAVTSVLFNKLVQF</sequence>
<accession>A0ABV4S674</accession>
<keyword evidence="2" id="KW-1185">Reference proteome</keyword>
<proteinExistence type="predicted"/>
<comment type="caution">
    <text evidence="1">The sequence shown here is derived from an EMBL/GenBank/DDBJ whole genome shotgun (WGS) entry which is preliminary data.</text>
</comment>
<protein>
    <submittedName>
        <fullName evidence="1">Uncharacterized protein</fullName>
    </submittedName>
</protein>
<organism evidence="1 2">
    <name type="scientific">Leptotrichia hongkongensis</name>
    <dbReference type="NCBI Taxonomy" id="554406"/>
    <lineage>
        <taxon>Bacteria</taxon>
        <taxon>Fusobacteriati</taxon>
        <taxon>Fusobacteriota</taxon>
        <taxon>Fusobacteriia</taxon>
        <taxon>Fusobacteriales</taxon>
        <taxon>Leptotrichiaceae</taxon>
        <taxon>Leptotrichia</taxon>
    </lineage>
</organism>